<keyword evidence="2" id="KW-1185">Reference proteome</keyword>
<feature type="non-terminal residue" evidence="1">
    <location>
        <position position="1"/>
    </location>
</feature>
<evidence type="ECO:0000313" key="1">
    <source>
        <dbReference type="EMBL" id="KAK0432625.1"/>
    </source>
</evidence>
<name>A0AA39IY41_9AGAR</name>
<gene>
    <name evidence="1" type="ORF">EV421DRAFT_1719349</name>
</gene>
<comment type="caution">
    <text evidence="1">The sequence shown here is derived from an EMBL/GenBank/DDBJ whole genome shotgun (WGS) entry which is preliminary data.</text>
</comment>
<sequence length="172" mass="20018">LLHGRKESRKGKAPMPVALKMRNYLEVTTPKHRDAVVSIALSTHKLAVERLRWNIPSVQRENRLCRRCVSDVETPEHVLLRCMPGSENGDEDEDVDDLDERAKVVEKMHDLRRCFWRDLARMTPHMTPPVDAHEDTSFLKSLLADRPSIEVTAKYCYRALKNVYKLPMYRPL</sequence>
<dbReference type="EMBL" id="JAUEPT010000091">
    <property type="protein sequence ID" value="KAK0432625.1"/>
    <property type="molecule type" value="Genomic_DNA"/>
</dbReference>
<evidence type="ECO:0000313" key="2">
    <source>
        <dbReference type="Proteomes" id="UP001175226"/>
    </source>
</evidence>
<dbReference type="Proteomes" id="UP001175226">
    <property type="component" value="Unassembled WGS sequence"/>
</dbReference>
<accession>A0AA39IY41</accession>
<dbReference type="AlphaFoldDB" id="A0AA39IY41"/>
<reference evidence="1" key="1">
    <citation type="submission" date="2023-06" db="EMBL/GenBank/DDBJ databases">
        <authorList>
            <consortium name="Lawrence Berkeley National Laboratory"/>
            <person name="Ahrendt S."/>
            <person name="Sahu N."/>
            <person name="Indic B."/>
            <person name="Wong-Bajracharya J."/>
            <person name="Merenyi Z."/>
            <person name="Ke H.-M."/>
            <person name="Monk M."/>
            <person name="Kocsube S."/>
            <person name="Drula E."/>
            <person name="Lipzen A."/>
            <person name="Balint B."/>
            <person name="Henrissat B."/>
            <person name="Andreopoulos B."/>
            <person name="Martin F.M."/>
            <person name="Harder C.B."/>
            <person name="Rigling D."/>
            <person name="Ford K.L."/>
            <person name="Foster G.D."/>
            <person name="Pangilinan J."/>
            <person name="Papanicolaou A."/>
            <person name="Barry K."/>
            <person name="LaButti K."/>
            <person name="Viragh M."/>
            <person name="Koriabine M."/>
            <person name="Yan M."/>
            <person name="Riley R."/>
            <person name="Champramary S."/>
            <person name="Plett K.L."/>
            <person name="Tsai I.J."/>
            <person name="Slot J."/>
            <person name="Sipos G."/>
            <person name="Plett J."/>
            <person name="Nagy L.G."/>
            <person name="Grigoriev I.V."/>
        </authorList>
    </citation>
    <scope>NUCLEOTIDE SEQUENCE</scope>
    <source>
        <strain evidence="1">FPL87.14</strain>
    </source>
</reference>
<protein>
    <submittedName>
        <fullName evidence="1">Uncharacterized protein</fullName>
    </submittedName>
</protein>
<proteinExistence type="predicted"/>
<organism evidence="1 2">
    <name type="scientific">Armillaria borealis</name>
    <dbReference type="NCBI Taxonomy" id="47425"/>
    <lineage>
        <taxon>Eukaryota</taxon>
        <taxon>Fungi</taxon>
        <taxon>Dikarya</taxon>
        <taxon>Basidiomycota</taxon>
        <taxon>Agaricomycotina</taxon>
        <taxon>Agaricomycetes</taxon>
        <taxon>Agaricomycetidae</taxon>
        <taxon>Agaricales</taxon>
        <taxon>Marasmiineae</taxon>
        <taxon>Physalacriaceae</taxon>
        <taxon>Armillaria</taxon>
    </lineage>
</organism>